<gene>
    <name evidence="3" type="ORF">LSALG_LOCUS36994</name>
</gene>
<evidence type="ECO:0000313" key="3">
    <source>
        <dbReference type="EMBL" id="CAI9298219.1"/>
    </source>
</evidence>
<feature type="domain" description="Expansin-like EG45" evidence="2">
    <location>
        <begin position="25"/>
        <end position="123"/>
    </location>
</feature>
<proteinExistence type="predicted"/>
<evidence type="ECO:0000313" key="4">
    <source>
        <dbReference type="Proteomes" id="UP001177003"/>
    </source>
</evidence>
<name>A0AA35ZTV8_LACSI</name>
<dbReference type="CDD" id="cd22269">
    <property type="entry name" value="DPBB_EG45-like"/>
    <property type="match status" value="1"/>
</dbReference>
<organism evidence="3 4">
    <name type="scientific">Lactuca saligna</name>
    <name type="common">Willowleaf lettuce</name>
    <dbReference type="NCBI Taxonomy" id="75948"/>
    <lineage>
        <taxon>Eukaryota</taxon>
        <taxon>Viridiplantae</taxon>
        <taxon>Streptophyta</taxon>
        <taxon>Embryophyta</taxon>
        <taxon>Tracheophyta</taxon>
        <taxon>Spermatophyta</taxon>
        <taxon>Magnoliopsida</taxon>
        <taxon>eudicotyledons</taxon>
        <taxon>Gunneridae</taxon>
        <taxon>Pentapetalae</taxon>
        <taxon>asterids</taxon>
        <taxon>campanulids</taxon>
        <taxon>Asterales</taxon>
        <taxon>Asteraceae</taxon>
        <taxon>Cichorioideae</taxon>
        <taxon>Cichorieae</taxon>
        <taxon>Lactucinae</taxon>
        <taxon>Lactuca</taxon>
    </lineage>
</organism>
<keyword evidence="1" id="KW-0732">Signal</keyword>
<dbReference type="AlphaFoldDB" id="A0AA35ZTV8"/>
<evidence type="ECO:0000259" key="2">
    <source>
        <dbReference type="PROSITE" id="PS50842"/>
    </source>
</evidence>
<reference evidence="3" key="1">
    <citation type="submission" date="2023-04" db="EMBL/GenBank/DDBJ databases">
        <authorList>
            <person name="Vijverberg K."/>
            <person name="Xiong W."/>
            <person name="Schranz E."/>
        </authorList>
    </citation>
    <scope>NUCLEOTIDE SEQUENCE</scope>
</reference>
<dbReference type="PROSITE" id="PS50842">
    <property type="entry name" value="EXPANSIN_EG45"/>
    <property type="match status" value="1"/>
</dbReference>
<dbReference type="InterPro" id="IPR009009">
    <property type="entry name" value="RlpA-like_DPBB"/>
</dbReference>
<dbReference type="GO" id="GO:0009627">
    <property type="term" value="P:systemic acquired resistance"/>
    <property type="evidence" value="ECO:0007669"/>
    <property type="project" value="InterPro"/>
</dbReference>
<dbReference type="EMBL" id="OX465084">
    <property type="protein sequence ID" value="CAI9298219.1"/>
    <property type="molecule type" value="Genomic_DNA"/>
</dbReference>
<dbReference type="SMART" id="SM00837">
    <property type="entry name" value="DPBB_1"/>
    <property type="match status" value="1"/>
</dbReference>
<keyword evidence="4" id="KW-1185">Reference proteome</keyword>
<accession>A0AA35ZTV8</accession>
<sequence>MGFVIRALLLIGMVACITSVAHAIAGQATYYTVYTPSACFGPVDQGTMIAAANSAIFSNKAACGRRYRITCTGPSSCKGGSVDVTIVDLCPGCPANGFDLSLEAFSVIADPSVGRINIDYTEI</sequence>
<dbReference type="InterPro" id="IPR044206">
    <property type="entry name" value="EGC1/2"/>
</dbReference>
<dbReference type="PANTHER" id="PTHR47295">
    <property type="entry name" value="EG45-LIKE DOMAIN CONTAINING PROTEIN 1-RELATED"/>
    <property type="match status" value="1"/>
</dbReference>
<dbReference type="SUPFAM" id="SSF50685">
    <property type="entry name" value="Barwin-like endoglucanases"/>
    <property type="match status" value="1"/>
</dbReference>
<evidence type="ECO:0000256" key="1">
    <source>
        <dbReference type="SAM" id="SignalP"/>
    </source>
</evidence>
<dbReference type="Proteomes" id="UP001177003">
    <property type="component" value="Chromosome 8"/>
</dbReference>
<dbReference type="Pfam" id="PF03330">
    <property type="entry name" value="DPBB_1"/>
    <property type="match status" value="1"/>
</dbReference>
<dbReference type="Gene3D" id="2.40.40.10">
    <property type="entry name" value="RlpA-like domain"/>
    <property type="match status" value="1"/>
</dbReference>
<protein>
    <recommendedName>
        <fullName evidence="2">Expansin-like EG45 domain-containing protein</fullName>
    </recommendedName>
</protein>
<dbReference type="InterPro" id="IPR007112">
    <property type="entry name" value="Expansin/allergen_DPBB_dom"/>
</dbReference>
<dbReference type="GO" id="GO:0048046">
    <property type="term" value="C:apoplast"/>
    <property type="evidence" value="ECO:0007669"/>
    <property type="project" value="InterPro"/>
</dbReference>
<dbReference type="PANTHER" id="PTHR47295:SF10">
    <property type="entry name" value="EG45-LIKE DOMAIN CONTAINING PROTEIN"/>
    <property type="match status" value="1"/>
</dbReference>
<feature type="chain" id="PRO_5041216695" description="Expansin-like EG45 domain-containing protein" evidence="1">
    <location>
        <begin position="24"/>
        <end position="123"/>
    </location>
</feature>
<feature type="signal peptide" evidence="1">
    <location>
        <begin position="1"/>
        <end position="23"/>
    </location>
</feature>
<dbReference type="InterPro" id="IPR036908">
    <property type="entry name" value="RlpA-like_sf"/>
</dbReference>